<keyword evidence="2" id="KW-0472">Membrane</keyword>
<organism evidence="3 4">
    <name type="scientific">Spizellomyces punctatus (strain DAOM BR117)</name>
    <dbReference type="NCBI Taxonomy" id="645134"/>
    <lineage>
        <taxon>Eukaryota</taxon>
        <taxon>Fungi</taxon>
        <taxon>Fungi incertae sedis</taxon>
        <taxon>Chytridiomycota</taxon>
        <taxon>Chytridiomycota incertae sedis</taxon>
        <taxon>Chytridiomycetes</taxon>
        <taxon>Spizellomycetales</taxon>
        <taxon>Spizellomycetaceae</taxon>
        <taxon>Spizellomyces</taxon>
    </lineage>
</organism>
<dbReference type="InParanoid" id="A0A0L0HIT6"/>
<feature type="transmembrane region" description="Helical" evidence="2">
    <location>
        <begin position="190"/>
        <end position="209"/>
    </location>
</feature>
<feature type="transmembrane region" description="Helical" evidence="2">
    <location>
        <begin position="136"/>
        <end position="156"/>
    </location>
</feature>
<accession>A0A0L0HIT6</accession>
<keyword evidence="4" id="KW-1185">Reference proteome</keyword>
<dbReference type="Proteomes" id="UP000053201">
    <property type="component" value="Unassembled WGS sequence"/>
</dbReference>
<dbReference type="AlphaFoldDB" id="A0A0L0HIT6"/>
<keyword evidence="2" id="KW-0812">Transmembrane</keyword>
<evidence type="ECO:0000313" key="3">
    <source>
        <dbReference type="EMBL" id="KND00739.1"/>
    </source>
</evidence>
<keyword evidence="2" id="KW-1133">Transmembrane helix</keyword>
<dbReference type="GeneID" id="27687340"/>
<protein>
    <submittedName>
        <fullName evidence="3">Uncharacterized protein</fullName>
    </submittedName>
</protein>
<gene>
    <name evidence="3" type="ORF">SPPG_03855</name>
</gene>
<dbReference type="RefSeq" id="XP_016608778.1">
    <property type="nucleotide sequence ID" value="XM_016752102.1"/>
</dbReference>
<dbReference type="VEuPathDB" id="FungiDB:SPPG_03855"/>
<evidence type="ECO:0000256" key="2">
    <source>
        <dbReference type="SAM" id="Phobius"/>
    </source>
</evidence>
<reference evidence="3 4" key="1">
    <citation type="submission" date="2009-08" db="EMBL/GenBank/DDBJ databases">
        <title>The Genome Sequence of Spizellomyces punctatus strain DAOM BR117.</title>
        <authorList>
            <consortium name="The Broad Institute Genome Sequencing Platform"/>
            <person name="Russ C."/>
            <person name="Cuomo C."/>
            <person name="Shea T."/>
            <person name="Young S.K."/>
            <person name="Zeng Q."/>
            <person name="Koehrsen M."/>
            <person name="Haas B."/>
            <person name="Borodovsky M."/>
            <person name="Guigo R."/>
            <person name="Alvarado L."/>
            <person name="Berlin A."/>
            <person name="Bochicchio J."/>
            <person name="Borenstein D."/>
            <person name="Chapman S."/>
            <person name="Chen Z."/>
            <person name="Engels R."/>
            <person name="Freedman E."/>
            <person name="Gellesch M."/>
            <person name="Goldberg J."/>
            <person name="Griggs A."/>
            <person name="Gujja S."/>
            <person name="Heiman D."/>
            <person name="Hepburn T."/>
            <person name="Howarth C."/>
            <person name="Jen D."/>
            <person name="Larson L."/>
            <person name="Lewis B."/>
            <person name="Mehta T."/>
            <person name="Park D."/>
            <person name="Pearson M."/>
            <person name="Roberts A."/>
            <person name="Saif S."/>
            <person name="Shenoy N."/>
            <person name="Sisk P."/>
            <person name="Stolte C."/>
            <person name="Sykes S."/>
            <person name="Thomson T."/>
            <person name="Walk T."/>
            <person name="White J."/>
            <person name="Yandava C."/>
            <person name="Burger G."/>
            <person name="Gray M.W."/>
            <person name="Holland P.W.H."/>
            <person name="King N."/>
            <person name="Lang F.B.F."/>
            <person name="Roger A.J."/>
            <person name="Ruiz-Trillo I."/>
            <person name="Lander E."/>
            <person name="Nusbaum C."/>
        </authorList>
    </citation>
    <scope>NUCLEOTIDE SEQUENCE [LARGE SCALE GENOMIC DNA]</scope>
    <source>
        <strain evidence="3 4">DAOM BR117</strain>
    </source>
</reference>
<feature type="transmembrane region" description="Helical" evidence="2">
    <location>
        <begin position="106"/>
        <end position="124"/>
    </location>
</feature>
<evidence type="ECO:0000313" key="4">
    <source>
        <dbReference type="Proteomes" id="UP000053201"/>
    </source>
</evidence>
<feature type="transmembrane region" description="Helical" evidence="2">
    <location>
        <begin position="56"/>
        <end position="75"/>
    </location>
</feature>
<name>A0A0L0HIT6_SPIPD</name>
<dbReference type="OrthoDB" id="2101947at2759"/>
<dbReference type="EMBL" id="KQ257455">
    <property type="protein sequence ID" value="KND00739.1"/>
    <property type="molecule type" value="Genomic_DNA"/>
</dbReference>
<feature type="region of interest" description="Disordered" evidence="1">
    <location>
        <begin position="1"/>
        <end position="35"/>
    </location>
</feature>
<evidence type="ECO:0000256" key="1">
    <source>
        <dbReference type="SAM" id="MobiDB-lite"/>
    </source>
</evidence>
<sequence>MYSTFGTDNEASSPQQQAASMFNPRPEDRNSDADMEEWSARWRVVTSTKTRMWQAIGLHAGHVIGALSLAIAIGVNGMEQRNGEIVCLLNMDISTTGPKSSCALPITQSVFCTIAAIVIGAYNARSLIIYQSRKRTYIIAECVASLAMMALMFWAASSVSVSLKETCEIFRQKGWGNCSSSFADKYGKSLPGLTFGIVAGYFSAALWSYSTYKEWNAYRSKESL</sequence>
<feature type="compositionally biased region" description="Polar residues" evidence="1">
    <location>
        <begin position="1"/>
        <end position="20"/>
    </location>
</feature>
<proteinExistence type="predicted"/>